<organism evidence="3 4">
    <name type="scientific">Thermanaerovibrio velox DSM 12556</name>
    <dbReference type="NCBI Taxonomy" id="926567"/>
    <lineage>
        <taxon>Bacteria</taxon>
        <taxon>Thermotogati</taxon>
        <taxon>Synergistota</taxon>
        <taxon>Synergistia</taxon>
        <taxon>Synergistales</taxon>
        <taxon>Synergistaceae</taxon>
        <taxon>Thermanaerovibrio</taxon>
    </lineage>
</organism>
<dbReference type="InterPro" id="IPR050486">
    <property type="entry name" value="Mannose-1P_guanyltransferase"/>
</dbReference>
<evidence type="ECO:0000313" key="4">
    <source>
        <dbReference type="Proteomes" id="UP000005730"/>
    </source>
</evidence>
<dbReference type="PANTHER" id="PTHR22572">
    <property type="entry name" value="SUGAR-1-PHOSPHATE GUANYL TRANSFERASE"/>
    <property type="match status" value="1"/>
</dbReference>
<dbReference type="InterPro" id="IPR005835">
    <property type="entry name" value="NTP_transferase_dom"/>
</dbReference>
<keyword evidence="4" id="KW-1185">Reference proteome</keyword>
<dbReference type="AlphaFoldDB" id="H0UMU3"/>
<feature type="domain" description="CBS" evidence="2">
    <location>
        <begin position="7"/>
        <end position="65"/>
    </location>
</feature>
<name>H0UMU3_9BACT</name>
<sequence length="355" mass="39344">MALRETASVEMVCVSPETNLRRVLEIINNESSQFVLVVDAERRLVGVATDGDVRRAILNGYGLESPVSLVMNRSPKLAFEGEHWWVLLNRMRDYGIHFLIKVDVDRKVLGVVHFADVAMPKRRSNLVVIMAGGRGLRLGELTANCPKPMLPIGKKPILEMIIEKLATHGFSRFCISVNYLRDHIVSYFEDGSKMGVNISYIHEDEPLGTAGSLAFIDPLPSEPCIVMNGDIFTDLDFGALLDKHESSGLDGTVCVREIAYEIPFGVIDLGKEGMISTIREKPTLSYIANAGIYVLNPDLIGSVPRGRAYHMTQLIKDALRRGKRFGTMLLDGIWIDVGHPNDFERACALFGAKDS</sequence>
<dbReference type="InterPro" id="IPR000644">
    <property type="entry name" value="CBS_dom"/>
</dbReference>
<dbReference type="SUPFAM" id="SSF54631">
    <property type="entry name" value="CBS-domain pair"/>
    <property type="match status" value="1"/>
</dbReference>
<reference evidence="3 4" key="1">
    <citation type="submission" date="2011-10" db="EMBL/GenBank/DDBJ databases">
        <title>The Noncontiguous Finished genome of Thermanaerovibrio velox DSM 12556.</title>
        <authorList>
            <consortium name="US DOE Joint Genome Institute (JGI-PGF)"/>
            <person name="Lucas S."/>
            <person name="Copeland A."/>
            <person name="Lapidus A."/>
            <person name="Glavina del Rio T."/>
            <person name="Dalin E."/>
            <person name="Tice H."/>
            <person name="Bruce D."/>
            <person name="Goodwin L."/>
            <person name="Pitluck S."/>
            <person name="Peters L."/>
            <person name="Mikhailova N."/>
            <person name="Teshima H."/>
            <person name="Kyrpides N."/>
            <person name="Mavromatis K."/>
            <person name="Ivanova N."/>
            <person name="Markowitz V."/>
            <person name="Cheng J.-F."/>
            <person name="Hugenholtz P."/>
            <person name="Woyke T."/>
            <person name="Wu D."/>
            <person name="Spring S."/>
            <person name="Brambilla E.-M."/>
            <person name="Klenk H.-P."/>
            <person name="Eisen J.A."/>
        </authorList>
    </citation>
    <scope>NUCLEOTIDE SEQUENCE [LARGE SCALE GENOMIC DNA]</scope>
    <source>
        <strain evidence="3 4">DSM 12556</strain>
    </source>
</reference>
<evidence type="ECO:0000313" key="3">
    <source>
        <dbReference type="EMBL" id="EHM09238.1"/>
    </source>
</evidence>
<dbReference type="Gene3D" id="3.90.550.10">
    <property type="entry name" value="Spore Coat Polysaccharide Biosynthesis Protein SpsA, Chain A"/>
    <property type="match status" value="1"/>
</dbReference>
<dbReference type="InterPro" id="IPR046342">
    <property type="entry name" value="CBS_dom_sf"/>
</dbReference>
<protein>
    <submittedName>
        <fullName evidence="3">Nucleoside-diphosphate-sugar pyrophosphorylase family protein</fullName>
    </submittedName>
</protein>
<dbReference type="PROSITE" id="PS51371">
    <property type="entry name" value="CBS"/>
    <property type="match status" value="1"/>
</dbReference>
<dbReference type="STRING" id="926567.TheveDRAFT_0049"/>
<accession>H0UMU3</accession>
<dbReference type="eggNOG" id="COG1208">
    <property type="taxonomic scope" value="Bacteria"/>
</dbReference>
<dbReference type="EMBL" id="CM001377">
    <property type="protein sequence ID" value="EHM09238.1"/>
    <property type="molecule type" value="Genomic_DNA"/>
</dbReference>
<dbReference type="Gene3D" id="3.10.580.10">
    <property type="entry name" value="CBS-domain"/>
    <property type="match status" value="1"/>
</dbReference>
<dbReference type="Proteomes" id="UP000005730">
    <property type="component" value="Chromosome"/>
</dbReference>
<dbReference type="Pfam" id="PF00483">
    <property type="entry name" value="NTP_transferase"/>
    <property type="match status" value="1"/>
</dbReference>
<dbReference type="Pfam" id="PF00571">
    <property type="entry name" value="CBS"/>
    <property type="match status" value="2"/>
</dbReference>
<proteinExistence type="predicted"/>
<dbReference type="InterPro" id="IPR029044">
    <property type="entry name" value="Nucleotide-diphossugar_trans"/>
</dbReference>
<gene>
    <name evidence="3" type="ORF">TheveDRAFT_0049</name>
</gene>
<dbReference type="OrthoDB" id="9801899at2"/>
<dbReference type="HOGENOM" id="CLU_045375_0_0_0"/>
<dbReference type="SMART" id="SM00116">
    <property type="entry name" value="CBS"/>
    <property type="match status" value="1"/>
</dbReference>
<evidence type="ECO:0000256" key="1">
    <source>
        <dbReference type="PROSITE-ProRule" id="PRU00703"/>
    </source>
</evidence>
<dbReference type="SUPFAM" id="SSF53448">
    <property type="entry name" value="Nucleotide-diphospho-sugar transferases"/>
    <property type="match status" value="1"/>
</dbReference>
<keyword evidence="1" id="KW-0129">CBS domain</keyword>
<evidence type="ECO:0000259" key="2">
    <source>
        <dbReference type="PROSITE" id="PS51371"/>
    </source>
</evidence>
<dbReference type="CDD" id="cd06426">
    <property type="entry name" value="NTP_transferase_like_2"/>
    <property type="match status" value="1"/>
</dbReference>
<dbReference type="RefSeq" id="WP_006582729.1">
    <property type="nucleotide sequence ID" value="NZ_CM001377.1"/>
</dbReference>